<dbReference type="AlphaFoldDB" id="A0A9P4KEH7"/>
<comment type="caution">
    <text evidence="1">The sequence shown here is derived from an EMBL/GenBank/DDBJ whole genome shotgun (WGS) entry which is preliminary data.</text>
</comment>
<proteinExistence type="predicted"/>
<reference evidence="2" key="1">
    <citation type="journal article" date="2020" name="Stud. Mycol.">
        <title>101 Dothideomycetes genomes: A test case for predicting lifestyles and emergence of pathogens.</title>
        <authorList>
            <person name="Haridas S."/>
            <person name="Albert R."/>
            <person name="Binder M."/>
            <person name="Bloem J."/>
            <person name="LaButti K."/>
            <person name="Salamov A."/>
            <person name="Andreopoulos B."/>
            <person name="Baker S."/>
            <person name="Barry K."/>
            <person name="Bills G."/>
            <person name="Bluhm B."/>
            <person name="Cannon C."/>
            <person name="Castanera R."/>
            <person name="Culley D."/>
            <person name="Daum C."/>
            <person name="Ezra D."/>
            <person name="Gonzalez J."/>
            <person name="Henrissat B."/>
            <person name="Kuo A."/>
            <person name="Liang C."/>
            <person name="Lipzen A."/>
            <person name="Lutzoni F."/>
            <person name="Magnuson J."/>
            <person name="Mondo S."/>
            <person name="Nolan M."/>
            <person name="Ohm R."/>
            <person name="Pangilinan J."/>
            <person name="Park H.-J."/>
            <person name="Ramirez L."/>
            <person name="Alfaro M."/>
            <person name="Sun H."/>
            <person name="Tritt A."/>
            <person name="Yoshinaga Y."/>
            <person name="Zwiers L.-H."/>
            <person name="Turgeon B."/>
            <person name="Goodwin S."/>
            <person name="Spatafora J."/>
            <person name="Crous P."/>
            <person name="Grigoriev I."/>
        </authorList>
    </citation>
    <scope>NUCLEOTIDE SEQUENCE [LARGE SCALE GENOMIC DNA]</scope>
    <source>
        <strain evidence="2">CBS 304.66</strain>
    </source>
</reference>
<evidence type="ECO:0000313" key="1">
    <source>
        <dbReference type="EMBL" id="KAF2266208.1"/>
    </source>
</evidence>
<accession>A0A9P4KEH7</accession>
<gene>
    <name evidence="1" type="ORF">CC78DRAFT_161670</name>
</gene>
<name>A0A9P4KEH7_9PLEO</name>
<organism evidence="1 2">
    <name type="scientific">Lojkania enalia</name>
    <dbReference type="NCBI Taxonomy" id="147567"/>
    <lineage>
        <taxon>Eukaryota</taxon>
        <taxon>Fungi</taxon>
        <taxon>Dikarya</taxon>
        <taxon>Ascomycota</taxon>
        <taxon>Pezizomycotina</taxon>
        <taxon>Dothideomycetes</taxon>
        <taxon>Pleosporomycetidae</taxon>
        <taxon>Pleosporales</taxon>
        <taxon>Pleosporales incertae sedis</taxon>
        <taxon>Lojkania</taxon>
    </lineage>
</organism>
<sequence length="84" mass="9689">MAVMTTDSKLTRASCWWGRNNYLALRAICREIYHESTPIFYGRSTFEVAHGLNRDFIVPLPPGMPFHLFRSISLAYPEGFGRCF</sequence>
<protein>
    <submittedName>
        <fullName evidence="1">Uncharacterized protein</fullName>
    </submittedName>
</protein>
<keyword evidence="2" id="KW-1185">Reference proteome</keyword>
<dbReference type="Proteomes" id="UP000800093">
    <property type="component" value="Unassembled WGS sequence"/>
</dbReference>
<dbReference type="EMBL" id="ML986600">
    <property type="protein sequence ID" value="KAF2266208.1"/>
    <property type="molecule type" value="Genomic_DNA"/>
</dbReference>
<evidence type="ECO:0000313" key="2">
    <source>
        <dbReference type="Proteomes" id="UP000800093"/>
    </source>
</evidence>